<evidence type="ECO:0000256" key="2">
    <source>
        <dbReference type="SAM" id="Phobius"/>
    </source>
</evidence>
<dbReference type="EMBL" id="JBHRXN010000002">
    <property type="protein sequence ID" value="MFC3530810.1"/>
    <property type="molecule type" value="Genomic_DNA"/>
</dbReference>
<keyword evidence="2" id="KW-0472">Membrane</keyword>
<comment type="caution">
    <text evidence="4">The sequence shown here is derived from an EMBL/GenBank/DDBJ whole genome shotgun (WGS) entry which is preliminary data.</text>
</comment>
<evidence type="ECO:0000313" key="4">
    <source>
        <dbReference type="EMBL" id="MFC3530810.1"/>
    </source>
</evidence>
<dbReference type="Proteomes" id="UP001595741">
    <property type="component" value="Unassembled WGS sequence"/>
</dbReference>
<feature type="domain" description="Type II secretion system protein GspB C-terminal" evidence="3">
    <location>
        <begin position="214"/>
        <end position="253"/>
    </location>
</feature>
<organism evidence="4 5">
    <name type="scientific">Vogesella facilis</name>
    <dbReference type="NCBI Taxonomy" id="1655232"/>
    <lineage>
        <taxon>Bacteria</taxon>
        <taxon>Pseudomonadati</taxon>
        <taxon>Pseudomonadota</taxon>
        <taxon>Betaproteobacteria</taxon>
        <taxon>Neisseriales</taxon>
        <taxon>Chromobacteriaceae</taxon>
        <taxon>Vogesella</taxon>
    </lineage>
</organism>
<evidence type="ECO:0000256" key="1">
    <source>
        <dbReference type="SAM" id="MobiDB-lite"/>
    </source>
</evidence>
<dbReference type="RefSeq" id="WP_386087588.1">
    <property type="nucleotide sequence ID" value="NZ_JBHRXN010000002.1"/>
</dbReference>
<feature type="compositionally biased region" description="Low complexity" evidence="1">
    <location>
        <begin position="125"/>
        <end position="140"/>
    </location>
</feature>
<sequence length="257" mass="26740">MSYILDALLKAEQERQRAAAPTLQSVYSQPAESRALRRQRPRPALLALGALLCAAGLAAVWWPRPAVTPASSAKVAEVPPPAAAVAAHPPVTLAAQAAAPAAPPTAIADEQAAPVPPPAPEATPRRAIAAPPATTTTSTSARREPERQAKAAPLPAAPPASKVPPKTATAAAEGVTANGDRVLDISELPPALRQEVDKSVVVSGLSLSPDNGEQLAIINDRARRTGDDIIAGMTLERIQADGVVLRYKGYRFRRGLY</sequence>
<proteinExistence type="predicted"/>
<keyword evidence="2" id="KW-1133">Transmembrane helix</keyword>
<feature type="compositionally biased region" description="Low complexity" evidence="1">
    <location>
        <begin position="96"/>
        <end position="108"/>
    </location>
</feature>
<feature type="transmembrane region" description="Helical" evidence="2">
    <location>
        <begin position="44"/>
        <end position="62"/>
    </location>
</feature>
<feature type="region of interest" description="Disordered" evidence="1">
    <location>
        <begin position="96"/>
        <end position="168"/>
    </location>
</feature>
<protein>
    <submittedName>
        <fullName evidence="4">General secretion pathway protein GspB</fullName>
    </submittedName>
</protein>
<reference evidence="5" key="1">
    <citation type="journal article" date="2019" name="Int. J. Syst. Evol. Microbiol.">
        <title>The Global Catalogue of Microorganisms (GCM) 10K type strain sequencing project: providing services to taxonomists for standard genome sequencing and annotation.</title>
        <authorList>
            <consortium name="The Broad Institute Genomics Platform"/>
            <consortium name="The Broad Institute Genome Sequencing Center for Infectious Disease"/>
            <person name="Wu L."/>
            <person name="Ma J."/>
        </authorList>
    </citation>
    <scope>NUCLEOTIDE SEQUENCE [LARGE SCALE GENOMIC DNA]</scope>
    <source>
        <strain evidence="5">KCTC 42742</strain>
    </source>
</reference>
<dbReference type="Pfam" id="PF16537">
    <property type="entry name" value="T2SSB"/>
    <property type="match status" value="1"/>
</dbReference>
<keyword evidence="5" id="KW-1185">Reference proteome</keyword>
<dbReference type="InterPro" id="IPR032389">
    <property type="entry name" value="GspB_C"/>
</dbReference>
<gene>
    <name evidence="4" type="ORF">ACFOLG_01290</name>
</gene>
<keyword evidence="2" id="KW-0812">Transmembrane</keyword>
<evidence type="ECO:0000313" key="5">
    <source>
        <dbReference type="Proteomes" id="UP001595741"/>
    </source>
</evidence>
<name>A0ABV7R9B5_9NEIS</name>
<evidence type="ECO:0000259" key="3">
    <source>
        <dbReference type="Pfam" id="PF16537"/>
    </source>
</evidence>
<accession>A0ABV7R9B5</accession>